<dbReference type="EMBL" id="PYMJ01000004">
    <property type="protein sequence ID" value="PSU50150.1"/>
    <property type="molecule type" value="Genomic_DNA"/>
</dbReference>
<keyword evidence="2" id="KW-1185">Reference proteome</keyword>
<name>A0A2T3JMH8_9GAMM</name>
<dbReference type="Proteomes" id="UP000240987">
    <property type="component" value="Unassembled WGS sequence"/>
</dbReference>
<protein>
    <submittedName>
        <fullName evidence="1">Uncharacterized protein</fullName>
    </submittedName>
</protein>
<sequence>MSGLVNAESYLFIDGYGETEQQAAIDAKQQLALRIYSKVDVKEMNTQSKVNNNISTSYELQSKITTLPIEIQYMDINRTTCEHSTCQYQFKIDKNKWFAFLKRDVAEYHNIVSDYLSVAGQQWRDLKRLEIIKSDLLKSEQSLIILSSLGASDLALLEDKQSRLLRRATQYENQFQISFRSSSDRFSSEVKTLLSASKVASSTGNITVYIKANMQKGKQGNHFVAKQTVLLQIFEANNLGVVVAQKQLSEMARSPNSIDSALKKARQKIIKTLKTHSIYSLLD</sequence>
<dbReference type="AlphaFoldDB" id="A0A2T3JMH8"/>
<evidence type="ECO:0000313" key="2">
    <source>
        <dbReference type="Proteomes" id="UP000240987"/>
    </source>
</evidence>
<gene>
    <name evidence="1" type="ORF">C9J12_05275</name>
</gene>
<reference evidence="1 2" key="1">
    <citation type="submission" date="2018-01" db="EMBL/GenBank/DDBJ databases">
        <title>Whole genome sequencing of Histamine producing bacteria.</title>
        <authorList>
            <person name="Butler K."/>
        </authorList>
    </citation>
    <scope>NUCLEOTIDE SEQUENCE [LARGE SCALE GENOMIC DNA]</scope>
    <source>
        <strain evidence="1 2">JCM 12947</strain>
    </source>
</reference>
<comment type="caution">
    <text evidence="1">The sequence shown here is derived from an EMBL/GenBank/DDBJ whole genome shotgun (WGS) entry which is preliminary data.</text>
</comment>
<accession>A0A2T3JMH8</accession>
<proteinExistence type="predicted"/>
<organism evidence="1 2">
    <name type="scientific">Photobacterium frigidiphilum</name>
    <dbReference type="NCBI Taxonomy" id="264736"/>
    <lineage>
        <taxon>Bacteria</taxon>
        <taxon>Pseudomonadati</taxon>
        <taxon>Pseudomonadota</taxon>
        <taxon>Gammaproteobacteria</taxon>
        <taxon>Vibrionales</taxon>
        <taxon>Vibrionaceae</taxon>
        <taxon>Photobacterium</taxon>
    </lineage>
</organism>
<evidence type="ECO:0000313" key="1">
    <source>
        <dbReference type="EMBL" id="PSU50150.1"/>
    </source>
</evidence>